<keyword evidence="4" id="KW-1185">Reference proteome</keyword>
<gene>
    <name evidence="3" type="ORF">LOTGIDRAFT_162532</name>
</gene>
<dbReference type="OMA" id="FCHFSNE"/>
<dbReference type="PROSITE" id="PS50209">
    <property type="entry name" value="CARD"/>
    <property type="match status" value="1"/>
</dbReference>
<feature type="region of interest" description="Disordered" evidence="1">
    <location>
        <begin position="228"/>
        <end position="247"/>
    </location>
</feature>
<reference evidence="3 4" key="1">
    <citation type="journal article" date="2013" name="Nature">
        <title>Insights into bilaterian evolution from three spiralian genomes.</title>
        <authorList>
            <person name="Simakov O."/>
            <person name="Marletaz F."/>
            <person name="Cho S.J."/>
            <person name="Edsinger-Gonzales E."/>
            <person name="Havlak P."/>
            <person name="Hellsten U."/>
            <person name="Kuo D.H."/>
            <person name="Larsson T."/>
            <person name="Lv J."/>
            <person name="Arendt D."/>
            <person name="Savage R."/>
            <person name="Osoegawa K."/>
            <person name="de Jong P."/>
            <person name="Grimwood J."/>
            <person name="Chapman J.A."/>
            <person name="Shapiro H."/>
            <person name="Aerts A."/>
            <person name="Otillar R.P."/>
            <person name="Terry A.Y."/>
            <person name="Boore J.L."/>
            <person name="Grigoriev I.V."/>
            <person name="Lindberg D.R."/>
            <person name="Seaver E.C."/>
            <person name="Weisblat D.A."/>
            <person name="Putnam N.H."/>
            <person name="Rokhsar D.S."/>
        </authorList>
    </citation>
    <scope>NUCLEOTIDE SEQUENCE [LARGE SCALE GENOMIC DNA]</scope>
</reference>
<dbReference type="Pfam" id="PF00619">
    <property type="entry name" value="CARD"/>
    <property type="match status" value="1"/>
</dbReference>
<dbReference type="Gene3D" id="1.25.40.10">
    <property type="entry name" value="Tetratricopeptide repeat domain"/>
    <property type="match status" value="1"/>
</dbReference>
<feature type="region of interest" description="Disordered" evidence="1">
    <location>
        <begin position="147"/>
        <end position="175"/>
    </location>
</feature>
<evidence type="ECO:0000259" key="2">
    <source>
        <dbReference type="PROSITE" id="PS50209"/>
    </source>
</evidence>
<dbReference type="InterPro" id="IPR011029">
    <property type="entry name" value="DEATH-like_dom_sf"/>
</dbReference>
<dbReference type="HOGENOM" id="CLU_378677_0_0_1"/>
<dbReference type="InterPro" id="IPR001315">
    <property type="entry name" value="CARD"/>
</dbReference>
<dbReference type="OrthoDB" id="9996794at2759"/>
<dbReference type="CTD" id="20239039"/>
<dbReference type="Gene3D" id="1.10.533.10">
    <property type="entry name" value="Death Domain, Fas"/>
    <property type="match status" value="1"/>
</dbReference>
<dbReference type="EMBL" id="KB202050">
    <property type="protein sequence ID" value="ESO92616.1"/>
    <property type="molecule type" value="Genomic_DNA"/>
</dbReference>
<dbReference type="RefSeq" id="XP_009056757.1">
    <property type="nucleotide sequence ID" value="XM_009058509.1"/>
</dbReference>
<dbReference type="PANTHER" id="PTHR46575:SF1">
    <property type="entry name" value="AMYLOID PROTEIN-BINDING PROTEIN 2"/>
    <property type="match status" value="1"/>
</dbReference>
<sequence length="860" mass="98255">MSDLCNIQGPTIHNIPNSMEMSRIERQNMMRMRINRIALVQEIKVEHIIPVLKDAGVLSKQDEQKINTGSTIQDKARLLIDIIPTKTKCDWYQYFVYALLNSLGDSESHQRYQILVDFLANTFIPQPNSTPLKISLTDSQVGDLKLPKYDKLPDIGNTENSNQREDSDEVSREEIKEEAGSVNILVIDGTGFRMNENGEIEIERNNESDVENKLLQSTGSYKFDDKISTDQTSVADPQASETDSNEQNMIKPENWASRLEIPDRLLNVLQTEGDQDLVEQENKVLLKMQNLEMILALKEESKLPEDFQIATCNALGAILTEPFYYHHYVKYFKILKSLPRDIVYSYHSMLQSIGTFEKTDECNEIMKSGILLSDFLMELSLFSEAEKIIVSILNFLNTNQGIDTWMLKYQAAVKLTQIQNKDYNFQGAEQAYFLAVQTTWPIQLMTFGKDLISEGDLLMELSHYQLEQGSISTGFGWAKRALQELSSTNHIGIINGLCNGVMAYSSKLQIMKARDIAVQAVLLAKSYFGRNHPMYLKALLYLCHFTSEYVHEEVTIHIAEMTLQLAWKLYGCECLQVALAHRALSKALMLLHRFDNDDYYEHAMEGIRIARIVFGNQHSILHLFLHTFVGFEGCTMHFSLTASALQWKAMNSVEEVKDSTLLWAETEAKHALSIAKSCYGEISLRTAQMHTLLGHIYSSMKSHPDPSVKLPVDAETNLKKSVSDMKLCQSPKSQFYLLSVATLGIYYTVENRPQEALRYLHEVIDNVDSNGIYIWWIHACYQHLIDSYNQLNYNTAAQEIITDKMNQWLDNHTKQEGLITLTDLEDQAMPFDEFLQKIDSWGSKVKKVMVQNDETNGQLN</sequence>
<dbReference type="GO" id="GO:0042981">
    <property type="term" value="P:regulation of apoptotic process"/>
    <property type="evidence" value="ECO:0007669"/>
    <property type="project" value="InterPro"/>
</dbReference>
<dbReference type="SUPFAM" id="SSF47986">
    <property type="entry name" value="DEATH domain"/>
    <property type="match status" value="1"/>
</dbReference>
<dbReference type="InterPro" id="IPR042476">
    <property type="entry name" value="APPBP2"/>
</dbReference>
<dbReference type="Proteomes" id="UP000030746">
    <property type="component" value="Unassembled WGS sequence"/>
</dbReference>
<dbReference type="AlphaFoldDB" id="V4AGT2"/>
<dbReference type="KEGG" id="lgi:LOTGIDRAFT_162532"/>
<proteinExistence type="predicted"/>
<organism evidence="3 4">
    <name type="scientific">Lottia gigantea</name>
    <name type="common">Giant owl limpet</name>
    <dbReference type="NCBI Taxonomy" id="225164"/>
    <lineage>
        <taxon>Eukaryota</taxon>
        <taxon>Metazoa</taxon>
        <taxon>Spiralia</taxon>
        <taxon>Lophotrochozoa</taxon>
        <taxon>Mollusca</taxon>
        <taxon>Gastropoda</taxon>
        <taxon>Patellogastropoda</taxon>
        <taxon>Lottioidea</taxon>
        <taxon>Lottiidae</taxon>
        <taxon>Lottia</taxon>
    </lineage>
</organism>
<dbReference type="STRING" id="225164.V4AGT2"/>
<dbReference type="GeneID" id="20239039"/>
<feature type="domain" description="CARD" evidence="2">
    <location>
        <begin position="24"/>
        <end position="86"/>
    </location>
</feature>
<dbReference type="GO" id="GO:0006886">
    <property type="term" value="P:intracellular protein transport"/>
    <property type="evidence" value="ECO:0007669"/>
    <property type="project" value="InterPro"/>
</dbReference>
<dbReference type="InterPro" id="IPR011990">
    <property type="entry name" value="TPR-like_helical_dom_sf"/>
</dbReference>
<protein>
    <recommendedName>
        <fullName evidence="2">CARD domain-containing protein</fullName>
    </recommendedName>
</protein>
<dbReference type="GO" id="GO:1990756">
    <property type="term" value="F:ubiquitin-like ligase-substrate adaptor activity"/>
    <property type="evidence" value="ECO:0007669"/>
    <property type="project" value="TreeGrafter"/>
</dbReference>
<dbReference type="GO" id="GO:0031462">
    <property type="term" value="C:Cul2-RING ubiquitin ligase complex"/>
    <property type="evidence" value="ECO:0007669"/>
    <property type="project" value="TreeGrafter"/>
</dbReference>
<accession>V4AGT2</accession>
<name>V4AGT2_LOTGI</name>
<evidence type="ECO:0000313" key="3">
    <source>
        <dbReference type="EMBL" id="ESO92616.1"/>
    </source>
</evidence>
<feature type="compositionally biased region" description="Basic and acidic residues" evidence="1">
    <location>
        <begin position="162"/>
        <end position="175"/>
    </location>
</feature>
<dbReference type="GO" id="GO:0043161">
    <property type="term" value="P:proteasome-mediated ubiquitin-dependent protein catabolic process"/>
    <property type="evidence" value="ECO:0007669"/>
    <property type="project" value="TreeGrafter"/>
</dbReference>
<evidence type="ECO:0000256" key="1">
    <source>
        <dbReference type="SAM" id="MobiDB-lite"/>
    </source>
</evidence>
<feature type="compositionally biased region" description="Polar residues" evidence="1">
    <location>
        <begin position="229"/>
        <end position="247"/>
    </location>
</feature>
<dbReference type="PANTHER" id="PTHR46575">
    <property type="entry name" value="AMYLOID PROTEIN-BINDING PROTEIN 2"/>
    <property type="match status" value="1"/>
</dbReference>
<evidence type="ECO:0000313" key="4">
    <source>
        <dbReference type="Proteomes" id="UP000030746"/>
    </source>
</evidence>
<dbReference type="CDD" id="cd01671">
    <property type="entry name" value="CARD"/>
    <property type="match status" value="1"/>
</dbReference>